<dbReference type="PROSITE" id="PS01124">
    <property type="entry name" value="HTH_ARAC_FAMILY_2"/>
    <property type="match status" value="1"/>
</dbReference>
<reference evidence="4 5" key="2">
    <citation type="submission" date="2020-03" db="EMBL/GenBank/DDBJ databases">
        <authorList>
            <person name="Ichikawa N."/>
            <person name="Kimura A."/>
            <person name="Kitahashi Y."/>
            <person name="Uohara A."/>
        </authorList>
    </citation>
    <scope>NUCLEOTIDE SEQUENCE [LARGE SCALE GENOMIC DNA]</scope>
    <source>
        <strain evidence="4 5">NBRC 108639</strain>
    </source>
</reference>
<dbReference type="InterPro" id="IPR029062">
    <property type="entry name" value="Class_I_gatase-like"/>
</dbReference>
<keyword evidence="5" id="KW-1185">Reference proteome</keyword>
<keyword evidence="1" id="KW-0805">Transcription regulation</keyword>
<dbReference type="SUPFAM" id="SSF52317">
    <property type="entry name" value="Class I glutamine amidotransferase-like"/>
    <property type="match status" value="1"/>
</dbReference>
<dbReference type="RefSeq" id="WP_173055683.1">
    <property type="nucleotide sequence ID" value="NZ_BAABGO010000006.1"/>
</dbReference>
<dbReference type="Proteomes" id="UP000482800">
    <property type="component" value="Unassembled WGS sequence"/>
</dbReference>
<dbReference type="InterPro" id="IPR002818">
    <property type="entry name" value="DJ-1/PfpI"/>
</dbReference>
<dbReference type="GO" id="GO:0043565">
    <property type="term" value="F:sequence-specific DNA binding"/>
    <property type="evidence" value="ECO:0007669"/>
    <property type="project" value="InterPro"/>
</dbReference>
<dbReference type="SMART" id="SM00342">
    <property type="entry name" value="HTH_ARAC"/>
    <property type="match status" value="1"/>
</dbReference>
<reference evidence="4 5" key="1">
    <citation type="submission" date="2020-03" db="EMBL/GenBank/DDBJ databases">
        <title>Whole genome shotgun sequence of Phytohabitans houttuyneae NBRC 108639.</title>
        <authorList>
            <person name="Komaki H."/>
            <person name="Tamura T."/>
        </authorList>
    </citation>
    <scope>NUCLEOTIDE SEQUENCE [LARGE SCALE GENOMIC DNA]</scope>
    <source>
        <strain evidence="4 5">NBRC 108639</strain>
    </source>
</reference>
<dbReference type="SUPFAM" id="SSF46689">
    <property type="entry name" value="Homeodomain-like"/>
    <property type="match status" value="2"/>
</dbReference>
<proteinExistence type="predicted"/>
<dbReference type="InterPro" id="IPR018060">
    <property type="entry name" value="HTH_AraC"/>
</dbReference>
<organism evidence="4 5">
    <name type="scientific">Phytohabitans houttuyneae</name>
    <dbReference type="NCBI Taxonomy" id="1076126"/>
    <lineage>
        <taxon>Bacteria</taxon>
        <taxon>Bacillati</taxon>
        <taxon>Actinomycetota</taxon>
        <taxon>Actinomycetes</taxon>
        <taxon>Micromonosporales</taxon>
        <taxon>Micromonosporaceae</taxon>
    </lineage>
</organism>
<keyword evidence="2" id="KW-0804">Transcription</keyword>
<protein>
    <submittedName>
        <fullName evidence="4">AraC family transcriptional regulator</fullName>
    </submittedName>
</protein>
<accession>A0A6V8K2P0</accession>
<dbReference type="Pfam" id="PF12833">
    <property type="entry name" value="HTH_18"/>
    <property type="match status" value="1"/>
</dbReference>
<name>A0A6V8K2P0_9ACTN</name>
<feature type="domain" description="HTH araC/xylS-type" evidence="3">
    <location>
        <begin position="216"/>
        <end position="314"/>
    </location>
</feature>
<sequence>MHRVAVLALDGVYPFELSIPKRIFGTATDPHGHPLYDVTTFSLDGRPVATDADFTIAVEHDAGLLTTADTLVIPPFAGCDQVDHDWLPEPLATALAHRRPGTRIVSICTAAYVLAAAGILDGRPATTHWNQARHFQQTFPAIDLRPDVLFVDDGDVLTAAGVAAGIDLCLHLVRRDHGSEVANRVARLCIVPPWRDGGQAQFVHRPVPEPDIATTTALRQWALDRLHQPLTLSTLAAEARMSVRTLSRRFRDEVGMTPGQWLTQQRIQHARHLLETTDLPVDRVATEAGMGTGASLRQHLTAAVGLSPTAYRHRFRGTPAPVPFQAGSSAR</sequence>
<gene>
    <name evidence="4" type="ORF">Phou_021640</name>
</gene>
<evidence type="ECO:0000313" key="5">
    <source>
        <dbReference type="Proteomes" id="UP000482800"/>
    </source>
</evidence>
<dbReference type="PANTHER" id="PTHR43130:SF3">
    <property type="entry name" value="HTH-TYPE TRANSCRIPTIONAL REGULATOR RV1931C"/>
    <property type="match status" value="1"/>
</dbReference>
<evidence type="ECO:0000256" key="2">
    <source>
        <dbReference type="ARBA" id="ARBA00023163"/>
    </source>
</evidence>
<dbReference type="Pfam" id="PF01965">
    <property type="entry name" value="DJ-1_PfpI"/>
    <property type="match status" value="1"/>
</dbReference>
<dbReference type="PANTHER" id="PTHR43130">
    <property type="entry name" value="ARAC-FAMILY TRANSCRIPTIONAL REGULATOR"/>
    <property type="match status" value="1"/>
</dbReference>
<dbReference type="InterPro" id="IPR009057">
    <property type="entry name" value="Homeodomain-like_sf"/>
</dbReference>
<dbReference type="CDD" id="cd03137">
    <property type="entry name" value="GATase1_AraC_1"/>
    <property type="match status" value="1"/>
</dbReference>
<dbReference type="Gene3D" id="1.10.10.60">
    <property type="entry name" value="Homeodomain-like"/>
    <property type="match status" value="1"/>
</dbReference>
<dbReference type="Gene3D" id="3.40.50.880">
    <property type="match status" value="1"/>
</dbReference>
<dbReference type="GO" id="GO:0003700">
    <property type="term" value="F:DNA-binding transcription factor activity"/>
    <property type="evidence" value="ECO:0007669"/>
    <property type="project" value="InterPro"/>
</dbReference>
<dbReference type="EMBL" id="BLPF01000001">
    <property type="protein sequence ID" value="GFJ77984.1"/>
    <property type="molecule type" value="Genomic_DNA"/>
</dbReference>
<evidence type="ECO:0000256" key="1">
    <source>
        <dbReference type="ARBA" id="ARBA00023015"/>
    </source>
</evidence>
<comment type="caution">
    <text evidence="4">The sequence shown here is derived from an EMBL/GenBank/DDBJ whole genome shotgun (WGS) entry which is preliminary data.</text>
</comment>
<dbReference type="AlphaFoldDB" id="A0A6V8K2P0"/>
<evidence type="ECO:0000313" key="4">
    <source>
        <dbReference type="EMBL" id="GFJ77984.1"/>
    </source>
</evidence>
<evidence type="ECO:0000259" key="3">
    <source>
        <dbReference type="PROSITE" id="PS01124"/>
    </source>
</evidence>
<dbReference type="InterPro" id="IPR052158">
    <property type="entry name" value="INH-QAR"/>
</dbReference>